<evidence type="ECO:0000313" key="2">
    <source>
        <dbReference type="EMBL" id="PPJ54647.1"/>
    </source>
</evidence>
<protein>
    <submittedName>
        <fullName evidence="2">Uncharacterized protein</fullName>
    </submittedName>
</protein>
<organism evidence="2 3">
    <name type="scientific">Cercospora berteroae</name>
    <dbReference type="NCBI Taxonomy" id="357750"/>
    <lineage>
        <taxon>Eukaryota</taxon>
        <taxon>Fungi</taxon>
        <taxon>Dikarya</taxon>
        <taxon>Ascomycota</taxon>
        <taxon>Pezizomycotina</taxon>
        <taxon>Dothideomycetes</taxon>
        <taxon>Dothideomycetidae</taxon>
        <taxon>Mycosphaerellales</taxon>
        <taxon>Mycosphaerellaceae</taxon>
        <taxon>Cercospora</taxon>
    </lineage>
</organism>
<keyword evidence="3" id="KW-1185">Reference proteome</keyword>
<dbReference type="Proteomes" id="UP000237631">
    <property type="component" value="Unassembled WGS sequence"/>
</dbReference>
<evidence type="ECO:0000256" key="1">
    <source>
        <dbReference type="SAM" id="MobiDB-lite"/>
    </source>
</evidence>
<name>A0A2S6C4I6_9PEZI</name>
<dbReference type="OrthoDB" id="10524042at2759"/>
<evidence type="ECO:0000313" key="3">
    <source>
        <dbReference type="Proteomes" id="UP000237631"/>
    </source>
</evidence>
<feature type="region of interest" description="Disordered" evidence="1">
    <location>
        <begin position="169"/>
        <end position="208"/>
    </location>
</feature>
<accession>A0A2S6C4I6</accession>
<gene>
    <name evidence="2" type="ORF">CBER1_07668</name>
</gene>
<dbReference type="AlphaFoldDB" id="A0A2S6C4I6"/>
<reference evidence="3" key="1">
    <citation type="journal article" date="2017" name="bioRxiv">
        <title>Conservation of a gene cluster reveals novel cercosporin biosynthetic mechanisms and extends production to the genus Colletotrichum.</title>
        <authorList>
            <person name="de Jonge R."/>
            <person name="Ebert M.K."/>
            <person name="Huitt-Roehl C.R."/>
            <person name="Pal P."/>
            <person name="Suttle J.C."/>
            <person name="Spanner R.E."/>
            <person name="Neubauer J.D."/>
            <person name="Jurick W.M.II."/>
            <person name="Stott K.A."/>
            <person name="Secor G.A."/>
            <person name="Thomma B.P.H.J."/>
            <person name="Van de Peer Y."/>
            <person name="Townsend C.A."/>
            <person name="Bolton M.D."/>
        </authorList>
    </citation>
    <scope>NUCLEOTIDE SEQUENCE [LARGE SCALE GENOMIC DNA]</scope>
    <source>
        <strain evidence="3">CBS538.71</strain>
    </source>
</reference>
<dbReference type="EMBL" id="PNEN01000559">
    <property type="protein sequence ID" value="PPJ54647.1"/>
    <property type="molecule type" value="Genomic_DNA"/>
</dbReference>
<sequence length="208" mass="23456">MGSAQSFSEWLTEDRLAEAYLLRNVHYGLFCDSSTRETYAPCNCNDCARFKRAADQIDDVQCWTDNDVSDSLFEAQKSLWRARKALHKLHMPELYLMDTPVTILAHHLTRTAKIGLERKELVPCSCDKCSTLIRRYREIEEAHEDGGDGDEYIRGLTLVVAAQTHVHSDVPFSVESDDDEPGSEPIEDLGDSSLSPADDGDNKYDEHA</sequence>
<feature type="compositionally biased region" description="Acidic residues" evidence="1">
    <location>
        <begin position="175"/>
        <end position="190"/>
    </location>
</feature>
<proteinExistence type="predicted"/>
<comment type="caution">
    <text evidence="2">The sequence shown here is derived from an EMBL/GenBank/DDBJ whole genome shotgun (WGS) entry which is preliminary data.</text>
</comment>